<dbReference type="GO" id="GO:0003796">
    <property type="term" value="F:lysozyme activity"/>
    <property type="evidence" value="ECO:0007669"/>
    <property type="project" value="UniProtKB-EC"/>
</dbReference>
<feature type="transmembrane region" description="Helical" evidence="7">
    <location>
        <begin position="21"/>
        <end position="40"/>
    </location>
</feature>
<name>A0A4R5EFT2_9RHOB</name>
<evidence type="ECO:0000256" key="6">
    <source>
        <dbReference type="RuleBase" id="RU003788"/>
    </source>
</evidence>
<dbReference type="EC" id="3.2.1.17" evidence="6"/>
<dbReference type="Proteomes" id="UP000294662">
    <property type="component" value="Unassembled WGS sequence"/>
</dbReference>
<keyword evidence="3 6" id="KW-0081">Bacteriolytic enzyme</keyword>
<keyword evidence="7" id="KW-1133">Transmembrane helix</keyword>
<dbReference type="EMBL" id="SMFP01000037">
    <property type="protein sequence ID" value="TDE33180.1"/>
    <property type="molecule type" value="Genomic_DNA"/>
</dbReference>
<dbReference type="InterPro" id="IPR002196">
    <property type="entry name" value="Glyco_hydro_24"/>
</dbReference>
<dbReference type="InterPro" id="IPR034690">
    <property type="entry name" value="Endolysin_T4_type"/>
</dbReference>
<dbReference type="RefSeq" id="WP_132831630.1">
    <property type="nucleotide sequence ID" value="NZ_SMFP01000037.1"/>
</dbReference>
<dbReference type="SUPFAM" id="SSF53955">
    <property type="entry name" value="Lysozyme-like"/>
    <property type="match status" value="1"/>
</dbReference>
<dbReference type="HAMAP" id="MF_04110">
    <property type="entry name" value="ENDOLYSIN_T4"/>
    <property type="match status" value="1"/>
</dbReference>
<dbReference type="InterPro" id="IPR023346">
    <property type="entry name" value="Lysozyme-like_dom_sf"/>
</dbReference>
<comment type="caution">
    <text evidence="8">The sequence shown here is derived from an EMBL/GenBank/DDBJ whole genome shotgun (WGS) entry which is preliminary data.</text>
</comment>
<evidence type="ECO:0000256" key="3">
    <source>
        <dbReference type="ARBA" id="ARBA00022638"/>
    </source>
</evidence>
<evidence type="ECO:0000313" key="8">
    <source>
        <dbReference type="EMBL" id="TDE33180.1"/>
    </source>
</evidence>
<evidence type="ECO:0000256" key="2">
    <source>
        <dbReference type="ARBA" id="ARBA00022529"/>
    </source>
</evidence>
<dbReference type="Pfam" id="PF00959">
    <property type="entry name" value="Phage_lysozyme"/>
    <property type="match status" value="1"/>
</dbReference>
<feature type="transmembrane region" description="Helical" evidence="7">
    <location>
        <begin position="78"/>
        <end position="96"/>
    </location>
</feature>
<organism evidence="8 9">
    <name type="scientific">Antarcticimicrobium sediminis</name>
    <dbReference type="NCBI Taxonomy" id="2546227"/>
    <lineage>
        <taxon>Bacteria</taxon>
        <taxon>Pseudomonadati</taxon>
        <taxon>Pseudomonadota</taxon>
        <taxon>Alphaproteobacteria</taxon>
        <taxon>Rhodobacterales</taxon>
        <taxon>Paracoccaceae</taxon>
        <taxon>Antarcticimicrobium</taxon>
    </lineage>
</organism>
<dbReference type="OrthoDB" id="5327667at2"/>
<dbReference type="GO" id="GO:0042742">
    <property type="term" value="P:defense response to bacterium"/>
    <property type="evidence" value="ECO:0007669"/>
    <property type="project" value="UniProtKB-KW"/>
</dbReference>
<keyword evidence="5 6" id="KW-0326">Glycosidase</keyword>
<comment type="catalytic activity">
    <reaction evidence="1 6">
        <text>Hydrolysis of (1-&gt;4)-beta-linkages between N-acetylmuramic acid and N-acetyl-D-glucosamine residues in a peptidoglycan and between N-acetyl-D-glucosamine residues in chitodextrins.</text>
        <dbReference type="EC" id="3.2.1.17"/>
    </reaction>
</comment>
<reference evidence="8 9" key="1">
    <citation type="submission" date="2019-03" db="EMBL/GenBank/DDBJ databases">
        <authorList>
            <person name="Zhang S."/>
        </authorList>
    </citation>
    <scope>NUCLEOTIDE SEQUENCE [LARGE SCALE GENOMIC DNA]</scope>
    <source>
        <strain evidence="8 9">S4J41</strain>
    </source>
</reference>
<dbReference type="AlphaFoldDB" id="A0A4R5EFT2"/>
<evidence type="ECO:0000256" key="4">
    <source>
        <dbReference type="ARBA" id="ARBA00022801"/>
    </source>
</evidence>
<keyword evidence="2 6" id="KW-0929">Antimicrobial</keyword>
<evidence type="ECO:0000256" key="5">
    <source>
        <dbReference type="ARBA" id="ARBA00023295"/>
    </source>
</evidence>
<proteinExistence type="inferred from homology"/>
<dbReference type="PANTHER" id="PTHR38107:SF3">
    <property type="entry name" value="LYSOZYME RRRD-RELATED"/>
    <property type="match status" value="1"/>
</dbReference>
<sequence length="257" mass="28505">MRKAMFDKNWRAIVIRSYTAWAFYALAAITLAPDIIYMVSGRDTNPTIWAMLQIWVIALGVIGRLVLQPREGALRRRLIIGVVFFGTFILAAQAMAQTTERATMQVLVPLVVKWEGEHRCVDAPDLHCAYRDIVGNPTLCFGETDGVSMGDRATDAECLRLLKHRLARDFRAGLHRYFSQSTRTNRLTPHRDAAYVSLAYNVGIQGTGRSTATRRLNGGDIAGGCAALGWWNKAGGRVVRGLVNRRAQETALCLQGL</sequence>
<evidence type="ECO:0000313" key="9">
    <source>
        <dbReference type="Proteomes" id="UP000294662"/>
    </source>
</evidence>
<protein>
    <recommendedName>
        <fullName evidence="6">Lysozyme</fullName>
        <ecNumber evidence="6">3.2.1.17</ecNumber>
    </recommendedName>
</protein>
<comment type="similarity">
    <text evidence="6">Belongs to the glycosyl hydrolase 24 family.</text>
</comment>
<dbReference type="GO" id="GO:0031640">
    <property type="term" value="P:killing of cells of another organism"/>
    <property type="evidence" value="ECO:0007669"/>
    <property type="project" value="UniProtKB-KW"/>
</dbReference>
<dbReference type="InterPro" id="IPR023347">
    <property type="entry name" value="Lysozyme_dom_sf"/>
</dbReference>
<dbReference type="InterPro" id="IPR051018">
    <property type="entry name" value="Bacteriophage_GH24"/>
</dbReference>
<accession>A0A4R5EFT2</accession>
<feature type="transmembrane region" description="Helical" evidence="7">
    <location>
        <begin position="46"/>
        <end position="66"/>
    </location>
</feature>
<dbReference type="CDD" id="cd16900">
    <property type="entry name" value="endolysin_R21-like"/>
    <property type="match status" value="1"/>
</dbReference>
<keyword evidence="9" id="KW-1185">Reference proteome</keyword>
<dbReference type="GO" id="GO:0009253">
    <property type="term" value="P:peptidoglycan catabolic process"/>
    <property type="evidence" value="ECO:0007669"/>
    <property type="project" value="InterPro"/>
</dbReference>
<keyword evidence="7" id="KW-0812">Transmembrane</keyword>
<gene>
    <name evidence="8" type="ORF">E1B25_21550</name>
</gene>
<dbReference type="PANTHER" id="PTHR38107">
    <property type="match status" value="1"/>
</dbReference>
<dbReference type="GO" id="GO:0016998">
    <property type="term" value="P:cell wall macromolecule catabolic process"/>
    <property type="evidence" value="ECO:0007669"/>
    <property type="project" value="InterPro"/>
</dbReference>
<keyword evidence="7" id="KW-0472">Membrane</keyword>
<evidence type="ECO:0000256" key="1">
    <source>
        <dbReference type="ARBA" id="ARBA00000632"/>
    </source>
</evidence>
<evidence type="ECO:0000256" key="7">
    <source>
        <dbReference type="SAM" id="Phobius"/>
    </source>
</evidence>
<dbReference type="Gene3D" id="1.10.530.40">
    <property type="match status" value="1"/>
</dbReference>
<keyword evidence="4 6" id="KW-0378">Hydrolase</keyword>